<evidence type="ECO:0000313" key="2">
    <source>
        <dbReference type="EMBL" id="KAA0190270.1"/>
    </source>
</evidence>
<organism evidence="2 3">
    <name type="scientific">Fasciolopsis buskii</name>
    <dbReference type="NCBI Taxonomy" id="27845"/>
    <lineage>
        <taxon>Eukaryota</taxon>
        <taxon>Metazoa</taxon>
        <taxon>Spiralia</taxon>
        <taxon>Lophotrochozoa</taxon>
        <taxon>Platyhelminthes</taxon>
        <taxon>Trematoda</taxon>
        <taxon>Digenea</taxon>
        <taxon>Plagiorchiida</taxon>
        <taxon>Echinostomata</taxon>
        <taxon>Echinostomatoidea</taxon>
        <taxon>Fasciolidae</taxon>
        <taxon>Fasciolopsis</taxon>
    </lineage>
</organism>
<feature type="compositionally biased region" description="Polar residues" evidence="1">
    <location>
        <begin position="109"/>
        <end position="120"/>
    </location>
</feature>
<feature type="compositionally biased region" description="Polar residues" evidence="1">
    <location>
        <begin position="14"/>
        <end position="31"/>
    </location>
</feature>
<evidence type="ECO:0000313" key="3">
    <source>
        <dbReference type="Proteomes" id="UP000728185"/>
    </source>
</evidence>
<name>A0A8E0VIJ3_9TREM</name>
<dbReference type="AlphaFoldDB" id="A0A8E0VIJ3"/>
<feature type="compositionally biased region" description="Basic and acidic residues" evidence="1">
    <location>
        <begin position="98"/>
        <end position="108"/>
    </location>
</feature>
<dbReference type="OrthoDB" id="27593at2759"/>
<accession>A0A8E0VIJ3</accession>
<feature type="region of interest" description="Disordered" evidence="1">
    <location>
        <begin position="1"/>
        <end position="47"/>
    </location>
</feature>
<reference evidence="2" key="1">
    <citation type="submission" date="2019-05" db="EMBL/GenBank/DDBJ databases">
        <title>Annotation for the trematode Fasciolopsis buski.</title>
        <authorList>
            <person name="Choi Y.-J."/>
        </authorList>
    </citation>
    <scope>NUCLEOTIDE SEQUENCE</scope>
    <source>
        <strain evidence="2">HT</strain>
        <tissue evidence="2">Whole worm</tissue>
    </source>
</reference>
<protein>
    <submittedName>
        <fullName evidence="2">Uncharacterized protein</fullName>
    </submittedName>
</protein>
<proteinExistence type="predicted"/>
<dbReference type="EMBL" id="LUCM01007232">
    <property type="protein sequence ID" value="KAA0190270.1"/>
    <property type="molecule type" value="Genomic_DNA"/>
</dbReference>
<evidence type="ECO:0000256" key="1">
    <source>
        <dbReference type="SAM" id="MobiDB-lite"/>
    </source>
</evidence>
<keyword evidence="3" id="KW-1185">Reference proteome</keyword>
<feature type="region of interest" description="Disordered" evidence="1">
    <location>
        <begin position="62"/>
        <end position="124"/>
    </location>
</feature>
<sequence length="177" mass="20237">MTHQPGSYRLPKSDANSLYSRRMTRLSQDQGVDTKKPAQLTERNSEWNSSGARRFICCMCTSSSNSSTSKTRHADRPAQKSRNHGFPLTTDAISGPTDGKKLVPERDNSTPVSPPSSSDWQSKDFGDVVLRLKDIENKYERRQPYKSIFIDAPLYQDYSQRVARKESRREARRRHGK</sequence>
<comment type="caution">
    <text evidence="2">The sequence shown here is derived from an EMBL/GenBank/DDBJ whole genome shotgun (WGS) entry which is preliminary data.</text>
</comment>
<gene>
    <name evidence="2" type="ORF">FBUS_03273</name>
</gene>
<dbReference type="Proteomes" id="UP000728185">
    <property type="component" value="Unassembled WGS sequence"/>
</dbReference>